<keyword evidence="1" id="KW-1133">Transmembrane helix</keyword>
<accession>A0A9P8AMA1</accession>
<keyword evidence="1" id="KW-0812">Transmembrane</keyword>
<sequence>MRIIPLISSVGVIFWILIPFGIQWLFLVLLGLVGTFWERTPFCSSSSSNLLLVLLIVGIEVIRVMGQGFGIGGQEVVGGVLGSLLFLRTFLTFVTRPIFGPRSEPEESSNIKRDIMGGVVIDIILRVLIVSDYHSYKGSYEFRELLVL</sequence>
<reference evidence="2" key="1">
    <citation type="submission" date="2020-11" db="EMBL/GenBank/DDBJ databases">
        <title>Adaptations for nitrogen fixation in a non-lichenized fungal sporocarp promotes dispersal by wood-feeding termites.</title>
        <authorList>
            <consortium name="DOE Joint Genome Institute"/>
            <person name="Koch R.A."/>
            <person name="Yoon G."/>
            <person name="Arayal U."/>
            <person name="Lail K."/>
            <person name="Amirebrahimi M."/>
            <person name="Labutti K."/>
            <person name="Lipzen A."/>
            <person name="Riley R."/>
            <person name="Barry K."/>
            <person name="Henrissat B."/>
            <person name="Grigoriev I.V."/>
            <person name="Herr J.R."/>
            <person name="Aime M.C."/>
        </authorList>
    </citation>
    <scope>NUCLEOTIDE SEQUENCE</scope>
    <source>
        <strain evidence="2">MCA 3950</strain>
    </source>
</reference>
<keyword evidence="3" id="KW-1185">Reference proteome</keyword>
<dbReference type="GeneID" id="66106934"/>
<dbReference type="EMBL" id="MU250588">
    <property type="protein sequence ID" value="KAG7439642.1"/>
    <property type="molecule type" value="Genomic_DNA"/>
</dbReference>
<comment type="caution">
    <text evidence="2">The sequence shown here is derived from an EMBL/GenBank/DDBJ whole genome shotgun (WGS) entry which is preliminary data.</text>
</comment>
<dbReference type="Proteomes" id="UP000812287">
    <property type="component" value="Unassembled WGS sequence"/>
</dbReference>
<feature type="transmembrane region" description="Helical" evidence="1">
    <location>
        <begin position="76"/>
        <end position="94"/>
    </location>
</feature>
<gene>
    <name evidence="2" type="ORF">BT62DRAFT_924594</name>
</gene>
<evidence type="ECO:0000313" key="3">
    <source>
        <dbReference type="Proteomes" id="UP000812287"/>
    </source>
</evidence>
<keyword evidence="1" id="KW-0472">Membrane</keyword>
<name>A0A9P8AMA1_9AGAR</name>
<dbReference type="AlphaFoldDB" id="A0A9P8AMA1"/>
<dbReference type="RefSeq" id="XP_043033142.1">
    <property type="nucleotide sequence ID" value="XM_043184637.1"/>
</dbReference>
<feature type="transmembrane region" description="Helical" evidence="1">
    <location>
        <begin position="49"/>
        <end position="70"/>
    </location>
</feature>
<evidence type="ECO:0000313" key="2">
    <source>
        <dbReference type="EMBL" id="KAG7439642.1"/>
    </source>
</evidence>
<organism evidence="2 3">
    <name type="scientific">Guyanagaster necrorhizus</name>
    <dbReference type="NCBI Taxonomy" id="856835"/>
    <lineage>
        <taxon>Eukaryota</taxon>
        <taxon>Fungi</taxon>
        <taxon>Dikarya</taxon>
        <taxon>Basidiomycota</taxon>
        <taxon>Agaricomycotina</taxon>
        <taxon>Agaricomycetes</taxon>
        <taxon>Agaricomycetidae</taxon>
        <taxon>Agaricales</taxon>
        <taxon>Marasmiineae</taxon>
        <taxon>Physalacriaceae</taxon>
        <taxon>Guyanagaster</taxon>
    </lineage>
</organism>
<feature type="transmembrane region" description="Helical" evidence="1">
    <location>
        <begin position="12"/>
        <end position="37"/>
    </location>
</feature>
<protein>
    <submittedName>
        <fullName evidence="2">Uncharacterized protein</fullName>
    </submittedName>
</protein>
<proteinExistence type="predicted"/>
<evidence type="ECO:0000256" key="1">
    <source>
        <dbReference type="SAM" id="Phobius"/>
    </source>
</evidence>